<proteinExistence type="predicted"/>
<dbReference type="EMBL" id="UGGZ01000001">
    <property type="protein sequence ID" value="STO37627.1"/>
    <property type="molecule type" value="Genomic_DNA"/>
</dbReference>
<gene>
    <name evidence="1" type="ORF">NCTC11413_00741</name>
    <name evidence="2" type="ORF">NCTC11413_02529</name>
</gene>
<evidence type="ECO:0000313" key="1">
    <source>
        <dbReference type="EMBL" id="STO37627.1"/>
    </source>
</evidence>
<dbReference type="EMBL" id="UGGZ01000002">
    <property type="protein sequence ID" value="STO61170.1"/>
    <property type="molecule type" value="Genomic_DNA"/>
</dbReference>
<evidence type="ECO:0000313" key="3">
    <source>
        <dbReference type="Proteomes" id="UP000254232"/>
    </source>
</evidence>
<dbReference type="GeneID" id="77264103"/>
<dbReference type="RefSeq" id="WP_018345982.1">
    <property type="nucleotide sequence ID" value="NZ_UGGZ01000001.1"/>
</dbReference>
<dbReference type="Pfam" id="PF26092">
    <property type="entry name" value="T4_Y16D"/>
    <property type="match status" value="1"/>
</dbReference>
<dbReference type="Proteomes" id="UP000254232">
    <property type="component" value="Unassembled WGS sequence"/>
</dbReference>
<dbReference type="InterPro" id="IPR058630">
    <property type="entry name" value="T4_Y16D"/>
</dbReference>
<protein>
    <submittedName>
        <fullName evidence="1">Uncharacterized protein</fullName>
    </submittedName>
</protein>
<accession>A0A377H695</accession>
<dbReference type="AlphaFoldDB" id="A0A377H695"/>
<organism evidence="1 3">
    <name type="scientific">Gallibacterium anatis</name>
    <dbReference type="NCBI Taxonomy" id="750"/>
    <lineage>
        <taxon>Bacteria</taxon>
        <taxon>Pseudomonadati</taxon>
        <taxon>Pseudomonadota</taxon>
        <taxon>Gammaproteobacteria</taxon>
        <taxon>Pasteurellales</taxon>
        <taxon>Pasteurellaceae</taxon>
        <taxon>Gallibacterium</taxon>
    </lineage>
</organism>
<evidence type="ECO:0000313" key="2">
    <source>
        <dbReference type="EMBL" id="STO61170.1"/>
    </source>
</evidence>
<sequence length="105" mass="12224">MAEKKPELIVCAAIKFIERTQREINLNRNGVELIVPMVRHYSPDGREVLESIKSNCELEELEQGFITNKGRFVGREEALKIAKENNQIKFDIGYNTKFLFSEMLY</sequence>
<name>A0A377H695_9PAST</name>
<reference evidence="1 3" key="1">
    <citation type="submission" date="2018-06" db="EMBL/GenBank/DDBJ databases">
        <authorList>
            <consortium name="Pathogen Informatics"/>
            <person name="Doyle S."/>
        </authorList>
    </citation>
    <scope>NUCLEOTIDE SEQUENCE [LARGE SCALE GENOMIC DNA]</scope>
    <source>
        <strain evidence="1 3">NCTC11413</strain>
    </source>
</reference>